<evidence type="ECO:0000313" key="18">
    <source>
        <dbReference type="EMBL" id="PMD59743.1"/>
    </source>
</evidence>
<feature type="domain" description="AAA+ ATPase" evidence="17">
    <location>
        <begin position="63"/>
        <end position="376"/>
    </location>
</feature>
<evidence type="ECO:0000313" key="19">
    <source>
        <dbReference type="Proteomes" id="UP000235371"/>
    </source>
</evidence>
<dbReference type="InParanoid" id="A0A2J6T9S9"/>
<evidence type="ECO:0000256" key="11">
    <source>
        <dbReference type="ARBA" id="ARBA00023163"/>
    </source>
</evidence>
<dbReference type="GO" id="GO:0006281">
    <property type="term" value="P:DNA repair"/>
    <property type="evidence" value="ECO:0007669"/>
    <property type="project" value="UniProtKB-KW"/>
</dbReference>
<dbReference type="EMBL" id="KZ613813">
    <property type="protein sequence ID" value="PMD59743.1"/>
    <property type="molecule type" value="Genomic_DNA"/>
</dbReference>
<comment type="similarity">
    <text evidence="2 15">Belongs to the RuvB family.</text>
</comment>
<dbReference type="OrthoDB" id="10060499at2759"/>
<dbReference type="InterPro" id="IPR027417">
    <property type="entry name" value="P-loop_NTPase"/>
</dbReference>
<accession>A0A2J6T9S9</accession>
<dbReference type="EC" id="3.6.4.12" evidence="15"/>
<dbReference type="GO" id="GO:0005524">
    <property type="term" value="F:ATP binding"/>
    <property type="evidence" value="ECO:0007669"/>
    <property type="project" value="UniProtKB-KW"/>
</dbReference>
<protein>
    <recommendedName>
        <fullName evidence="15">RuvB-like helicase</fullName>
        <ecNumber evidence="15">3.6.4.12</ecNumber>
    </recommendedName>
</protein>
<evidence type="ECO:0000256" key="12">
    <source>
        <dbReference type="ARBA" id="ARBA00023204"/>
    </source>
</evidence>
<evidence type="ECO:0000256" key="13">
    <source>
        <dbReference type="ARBA" id="ARBA00023242"/>
    </source>
</evidence>
<dbReference type="PANTHER" id="PTHR11093">
    <property type="entry name" value="RUVB-RELATED REPTIN AND PONTIN"/>
    <property type="match status" value="1"/>
</dbReference>
<proteinExistence type="inferred from homology"/>
<dbReference type="SMART" id="SM00382">
    <property type="entry name" value="AAA"/>
    <property type="match status" value="1"/>
</dbReference>
<dbReference type="FunFam" id="2.40.50.360:FF:000001">
    <property type="entry name" value="RuvB-like helicase"/>
    <property type="match status" value="1"/>
</dbReference>
<dbReference type="InterPro" id="IPR041048">
    <property type="entry name" value="RuvB-like_C"/>
</dbReference>
<keyword evidence="13 15" id="KW-0539">Nucleus</keyword>
<keyword evidence="7 15" id="KW-0067">ATP-binding</keyword>
<dbReference type="GO" id="GO:0000812">
    <property type="term" value="C:Swr1 complex"/>
    <property type="evidence" value="ECO:0007669"/>
    <property type="project" value="UniProtKB-ARBA"/>
</dbReference>
<gene>
    <name evidence="18" type="ORF">K444DRAFT_529985</name>
</gene>
<keyword evidence="4 15" id="KW-0227">DNA damage</keyword>
<dbReference type="Gene3D" id="2.40.50.360">
    <property type="entry name" value="RuvB-like helicase, domain II"/>
    <property type="match status" value="1"/>
</dbReference>
<evidence type="ECO:0000256" key="1">
    <source>
        <dbReference type="ARBA" id="ARBA00004123"/>
    </source>
</evidence>
<organism evidence="18 19">
    <name type="scientific">Hyaloscypha bicolor E</name>
    <dbReference type="NCBI Taxonomy" id="1095630"/>
    <lineage>
        <taxon>Eukaryota</taxon>
        <taxon>Fungi</taxon>
        <taxon>Dikarya</taxon>
        <taxon>Ascomycota</taxon>
        <taxon>Pezizomycotina</taxon>
        <taxon>Leotiomycetes</taxon>
        <taxon>Helotiales</taxon>
        <taxon>Hyaloscyphaceae</taxon>
        <taxon>Hyaloscypha</taxon>
        <taxon>Hyaloscypha bicolor</taxon>
    </lineage>
</organism>
<dbReference type="Gene3D" id="3.40.50.300">
    <property type="entry name" value="P-loop containing nucleotide triphosphate hydrolases"/>
    <property type="match status" value="1"/>
</dbReference>
<name>A0A2J6T9S9_9HELO</name>
<dbReference type="RefSeq" id="XP_024736647.1">
    <property type="nucleotide sequence ID" value="XM_024874859.1"/>
</dbReference>
<evidence type="ECO:0000256" key="3">
    <source>
        <dbReference type="ARBA" id="ARBA00022741"/>
    </source>
</evidence>
<evidence type="ECO:0000256" key="2">
    <source>
        <dbReference type="ARBA" id="ARBA00007519"/>
    </source>
</evidence>
<evidence type="ECO:0000256" key="8">
    <source>
        <dbReference type="ARBA" id="ARBA00022853"/>
    </source>
</evidence>
<dbReference type="FunCoup" id="A0A2J6T9S9">
    <property type="interactions" value="1459"/>
</dbReference>
<dbReference type="CDD" id="cd00009">
    <property type="entry name" value="AAA"/>
    <property type="match status" value="1"/>
</dbReference>
<evidence type="ECO:0000256" key="4">
    <source>
        <dbReference type="ARBA" id="ARBA00022763"/>
    </source>
</evidence>
<reference evidence="18 19" key="1">
    <citation type="submission" date="2016-04" db="EMBL/GenBank/DDBJ databases">
        <title>A degradative enzymes factory behind the ericoid mycorrhizal symbiosis.</title>
        <authorList>
            <consortium name="DOE Joint Genome Institute"/>
            <person name="Martino E."/>
            <person name="Morin E."/>
            <person name="Grelet G."/>
            <person name="Kuo A."/>
            <person name="Kohler A."/>
            <person name="Daghino S."/>
            <person name="Barry K."/>
            <person name="Choi C."/>
            <person name="Cichocki N."/>
            <person name="Clum A."/>
            <person name="Copeland A."/>
            <person name="Hainaut M."/>
            <person name="Haridas S."/>
            <person name="Labutti K."/>
            <person name="Lindquist E."/>
            <person name="Lipzen A."/>
            <person name="Khouja H.-R."/>
            <person name="Murat C."/>
            <person name="Ohm R."/>
            <person name="Olson A."/>
            <person name="Spatafora J."/>
            <person name="Veneault-Fourrey C."/>
            <person name="Henrissat B."/>
            <person name="Grigoriev I."/>
            <person name="Martin F."/>
            <person name="Perotto S."/>
        </authorList>
    </citation>
    <scope>NUCLEOTIDE SEQUENCE [LARGE SCALE GENOMIC DNA]</scope>
    <source>
        <strain evidence="18 19">E</strain>
    </source>
</reference>
<dbReference type="STRING" id="1095630.A0A2J6T9S9"/>
<dbReference type="FunFam" id="1.10.8.60:FF:000010">
    <property type="entry name" value="RuvB-like helicase"/>
    <property type="match status" value="1"/>
</dbReference>
<keyword evidence="5 15" id="KW-0378">Hydrolase</keyword>
<evidence type="ECO:0000256" key="5">
    <source>
        <dbReference type="ARBA" id="ARBA00022801"/>
    </source>
</evidence>
<dbReference type="Pfam" id="PF06068">
    <property type="entry name" value="TIP49"/>
    <property type="match status" value="1"/>
</dbReference>
<keyword evidence="19" id="KW-1185">Reference proteome</keyword>
<dbReference type="GO" id="GO:0031011">
    <property type="term" value="C:Ino80 complex"/>
    <property type="evidence" value="ECO:0007669"/>
    <property type="project" value="UniProtKB-ARBA"/>
</dbReference>
<evidence type="ECO:0000256" key="6">
    <source>
        <dbReference type="ARBA" id="ARBA00022806"/>
    </source>
</evidence>
<feature type="region of interest" description="Disordered" evidence="16">
    <location>
        <begin position="1"/>
        <end position="25"/>
    </location>
</feature>
<keyword evidence="12 15" id="KW-0234">DNA repair</keyword>
<dbReference type="InterPro" id="IPR042487">
    <property type="entry name" value="RuvBL1/2_DNA/RNA_bd_dom"/>
</dbReference>
<dbReference type="InterPro" id="IPR027238">
    <property type="entry name" value="RuvB-like"/>
</dbReference>
<keyword evidence="8 15" id="KW-0156">Chromatin regulator</keyword>
<evidence type="ECO:0000256" key="10">
    <source>
        <dbReference type="ARBA" id="ARBA00023159"/>
    </source>
</evidence>
<dbReference type="SUPFAM" id="SSF52540">
    <property type="entry name" value="P-loop containing nucleoside triphosphate hydrolases"/>
    <property type="match status" value="1"/>
</dbReference>
<comment type="function">
    <text evidence="15">DNA helicase participates in several chromatin remodeling complexes, including the SWR1 and the INO80 complexes.</text>
</comment>
<dbReference type="InterPro" id="IPR003593">
    <property type="entry name" value="AAA+_ATPase"/>
</dbReference>
<dbReference type="Pfam" id="PF17856">
    <property type="entry name" value="TIP49_C"/>
    <property type="match status" value="1"/>
</dbReference>
<keyword evidence="10" id="KW-0010">Activator</keyword>
<evidence type="ECO:0000256" key="16">
    <source>
        <dbReference type="SAM" id="MobiDB-lite"/>
    </source>
</evidence>
<dbReference type="GO" id="GO:0016887">
    <property type="term" value="F:ATP hydrolysis activity"/>
    <property type="evidence" value="ECO:0007669"/>
    <property type="project" value="RHEA"/>
</dbReference>
<keyword evidence="6 15" id="KW-0347">Helicase</keyword>
<evidence type="ECO:0000256" key="14">
    <source>
        <dbReference type="ARBA" id="ARBA00047995"/>
    </source>
</evidence>
<evidence type="ECO:0000256" key="9">
    <source>
        <dbReference type="ARBA" id="ARBA00023015"/>
    </source>
</evidence>
<dbReference type="Proteomes" id="UP000235371">
    <property type="component" value="Unassembled WGS sequence"/>
</dbReference>
<dbReference type="Gene3D" id="1.10.8.60">
    <property type="match status" value="1"/>
</dbReference>
<comment type="catalytic activity">
    <reaction evidence="14 15">
        <text>ATP + H2O = ADP + phosphate + H(+)</text>
        <dbReference type="Rhea" id="RHEA:13065"/>
        <dbReference type="ChEBI" id="CHEBI:15377"/>
        <dbReference type="ChEBI" id="CHEBI:15378"/>
        <dbReference type="ChEBI" id="CHEBI:30616"/>
        <dbReference type="ChEBI" id="CHEBI:43474"/>
        <dbReference type="ChEBI" id="CHEBI:456216"/>
        <dbReference type="EC" id="3.6.4.12"/>
    </reaction>
</comment>
<evidence type="ECO:0000256" key="15">
    <source>
        <dbReference type="RuleBase" id="RU363048"/>
    </source>
</evidence>
<evidence type="ECO:0000259" key="17">
    <source>
        <dbReference type="SMART" id="SM00382"/>
    </source>
</evidence>
<keyword evidence="11 15" id="KW-0804">Transcription</keyword>
<comment type="subcellular location">
    <subcellularLocation>
        <location evidence="1 15">Nucleus</location>
    </subcellularLocation>
</comment>
<sequence>MVQISEVKGNARDSRTATHTHIKGLGLRPDGLAERQAAGFVGQTAAREACGVVVDLIRAQKMAGRAILLAGGPGTGKTALALAISQELGTKVPFCPITGSEIYSAEVKKTEALMENFRRAIGLKVRETKEVYEGEVTELTPEEAENPLGSYGKTISTLLIGLKSAKGQKKLRLDPSIYEAIQKERVTVGDVIYIEANTGACKRVGRSDAYATEFDLEAEEYVPIPKGEVHKKKEIVQDVTLHDLDIANSRPQGGQDIMSMMGQLMKPKMTEITEKLRAEINKVVSKYIDQGVAELVPGVLFIDEVHMLDIECFTYLNRALESAISPIVILASNRGMCTIRGTEDLVSAHGIPPDLLARLLIIPTKAYEPEEIKRILRIRVTVEGLSITEAALDKIADHGSRISLRYALQLLTPSSILARVSGRNQIDVMDVGECEDLFIDARRSAAIVNGATGNGFIS</sequence>
<dbReference type="GO" id="GO:0003678">
    <property type="term" value="F:DNA helicase activity"/>
    <property type="evidence" value="ECO:0007669"/>
    <property type="project" value="UniProtKB-EC"/>
</dbReference>
<dbReference type="AlphaFoldDB" id="A0A2J6T9S9"/>
<evidence type="ECO:0000256" key="7">
    <source>
        <dbReference type="ARBA" id="ARBA00022840"/>
    </source>
</evidence>
<keyword evidence="3 15" id="KW-0547">Nucleotide-binding</keyword>
<dbReference type="GO" id="GO:0006325">
    <property type="term" value="P:chromatin organization"/>
    <property type="evidence" value="ECO:0007669"/>
    <property type="project" value="UniProtKB-KW"/>
</dbReference>
<dbReference type="InterPro" id="IPR010339">
    <property type="entry name" value="TIP49_P-loop"/>
</dbReference>
<keyword evidence="9 15" id="KW-0805">Transcription regulation</keyword>
<dbReference type="GeneID" id="36582939"/>